<comment type="caution">
    <text evidence="2">The sequence shown here is derived from an EMBL/GenBank/DDBJ whole genome shotgun (WGS) entry which is preliminary data.</text>
</comment>
<keyword evidence="3" id="KW-1185">Reference proteome</keyword>
<keyword evidence="1" id="KW-0812">Transmembrane</keyword>
<dbReference type="RefSeq" id="WP_345201164.1">
    <property type="nucleotide sequence ID" value="NZ_BAABGM010000001.1"/>
</dbReference>
<evidence type="ECO:0000313" key="3">
    <source>
        <dbReference type="Proteomes" id="UP001500945"/>
    </source>
</evidence>
<dbReference type="EMBL" id="BAABGM010000001">
    <property type="protein sequence ID" value="GAA4396871.1"/>
    <property type="molecule type" value="Genomic_DNA"/>
</dbReference>
<feature type="transmembrane region" description="Helical" evidence="1">
    <location>
        <begin position="25"/>
        <end position="46"/>
    </location>
</feature>
<feature type="transmembrane region" description="Helical" evidence="1">
    <location>
        <begin position="53"/>
        <end position="75"/>
    </location>
</feature>
<keyword evidence="1" id="KW-1133">Transmembrane helix</keyword>
<sequence>MDLMDDQPPTEIHPYIYRGDNYGGIMAPVFAVVFGAVCVFVLATSLRGDGPPLWFALLWVSLVIAILGTTTFLFATKIVVSHTLISWNYLGRRGGSALVEDIESVGAFGWAMPGWVQLKDGRRIWIQTTPGFRHLREAIGQVSPGARV</sequence>
<gene>
    <name evidence="2" type="ORF">GCM10023168_01250</name>
</gene>
<reference evidence="3" key="1">
    <citation type="journal article" date="2019" name="Int. J. Syst. Evol. Microbiol.">
        <title>The Global Catalogue of Microorganisms (GCM) 10K type strain sequencing project: providing services to taxonomists for standard genome sequencing and annotation.</title>
        <authorList>
            <consortium name="The Broad Institute Genomics Platform"/>
            <consortium name="The Broad Institute Genome Sequencing Center for Infectious Disease"/>
            <person name="Wu L."/>
            <person name="Ma J."/>
        </authorList>
    </citation>
    <scope>NUCLEOTIDE SEQUENCE [LARGE SCALE GENOMIC DNA]</scope>
    <source>
        <strain evidence="3">JCM 17809</strain>
    </source>
</reference>
<evidence type="ECO:0000256" key="1">
    <source>
        <dbReference type="SAM" id="Phobius"/>
    </source>
</evidence>
<dbReference type="Proteomes" id="UP001500945">
    <property type="component" value="Unassembled WGS sequence"/>
</dbReference>
<protein>
    <recommendedName>
        <fullName evidence="4">PH domain-containing protein</fullName>
    </recommendedName>
</protein>
<organism evidence="2 3">
    <name type="scientific">Fodinibacter luteus</name>
    <dbReference type="NCBI Taxonomy" id="552064"/>
    <lineage>
        <taxon>Bacteria</taxon>
        <taxon>Bacillati</taxon>
        <taxon>Actinomycetota</taxon>
        <taxon>Actinomycetes</taxon>
        <taxon>Micrococcales</taxon>
        <taxon>Intrasporangiaceae</taxon>
        <taxon>Fodinibacter (ex Wang et al. 2009)</taxon>
    </lineage>
</organism>
<evidence type="ECO:0000313" key="2">
    <source>
        <dbReference type="EMBL" id="GAA4396871.1"/>
    </source>
</evidence>
<evidence type="ECO:0008006" key="4">
    <source>
        <dbReference type="Google" id="ProtNLM"/>
    </source>
</evidence>
<proteinExistence type="predicted"/>
<name>A0ABP8JWM2_9MICO</name>
<keyword evidence="1" id="KW-0472">Membrane</keyword>
<accession>A0ABP8JWM2</accession>